<dbReference type="Proteomes" id="UP000218209">
    <property type="component" value="Unassembled WGS sequence"/>
</dbReference>
<dbReference type="GO" id="GO:0071479">
    <property type="term" value="P:cellular response to ionizing radiation"/>
    <property type="evidence" value="ECO:0007669"/>
    <property type="project" value="TreeGrafter"/>
</dbReference>
<dbReference type="Gene3D" id="3.70.10.10">
    <property type="match status" value="1"/>
</dbReference>
<dbReference type="PANTHER" id="PTHR15237">
    <property type="entry name" value="DNA REPAIR PROTEIN RAD9"/>
    <property type="match status" value="1"/>
</dbReference>
<organism evidence="2 3">
    <name type="scientific">Porphyra umbilicalis</name>
    <name type="common">Purple laver</name>
    <name type="synonym">Red alga</name>
    <dbReference type="NCBI Taxonomy" id="2786"/>
    <lineage>
        <taxon>Eukaryota</taxon>
        <taxon>Rhodophyta</taxon>
        <taxon>Bangiophyceae</taxon>
        <taxon>Bangiales</taxon>
        <taxon>Bangiaceae</taxon>
        <taxon>Porphyra</taxon>
    </lineage>
</organism>
<feature type="region of interest" description="Disordered" evidence="1">
    <location>
        <begin position="208"/>
        <end position="241"/>
    </location>
</feature>
<evidence type="ECO:0000313" key="2">
    <source>
        <dbReference type="EMBL" id="OSX71069.1"/>
    </source>
</evidence>
<sequence length="252" mass="25129">MDATLTDGMAIRTLARVLTAAAKIGDNICVEPQARSLALRALSSQKSAAVEFVLDGTFFDTYLLLPSPLTQAPGGADGSLPSTPITPVTPRTPSPPPAVVVAAKLLLPIFRSPAGIERLTLALPAGSPRLSIHIAGVAGVTKTFSLPALVGTLLQPVAPRANKACRFECRPGLLTSVLSNFHARLEEVTLAASGEGLRLSSYVSEGGSSVGSPVPPDAAAAAGGAGGGAPPPPRAAAARGRPAAAAAAAAAV</sequence>
<dbReference type="Pfam" id="PF04139">
    <property type="entry name" value="Rad9"/>
    <property type="match status" value="1"/>
</dbReference>
<dbReference type="GO" id="GO:0030896">
    <property type="term" value="C:checkpoint clamp complex"/>
    <property type="evidence" value="ECO:0007669"/>
    <property type="project" value="InterPro"/>
</dbReference>
<dbReference type="AlphaFoldDB" id="A0A1X6NR26"/>
<reference evidence="2 3" key="1">
    <citation type="submission" date="2017-03" db="EMBL/GenBank/DDBJ databases">
        <title>WGS assembly of Porphyra umbilicalis.</title>
        <authorList>
            <person name="Brawley S.H."/>
            <person name="Blouin N.A."/>
            <person name="Ficko-Blean E."/>
            <person name="Wheeler G.L."/>
            <person name="Lohr M."/>
            <person name="Goodson H.V."/>
            <person name="Jenkins J.W."/>
            <person name="Blaby-Haas C.E."/>
            <person name="Helliwell K.E."/>
            <person name="Chan C."/>
            <person name="Marriage T."/>
            <person name="Bhattacharya D."/>
            <person name="Klein A.S."/>
            <person name="Badis Y."/>
            <person name="Brodie J."/>
            <person name="Cao Y."/>
            <person name="Collen J."/>
            <person name="Dittami S.M."/>
            <person name="Gachon C.M."/>
            <person name="Green B.R."/>
            <person name="Karpowicz S."/>
            <person name="Kim J.W."/>
            <person name="Kudahl U."/>
            <person name="Lin S."/>
            <person name="Michel G."/>
            <person name="Mittag M."/>
            <person name="Olson B.J."/>
            <person name="Pangilinan J."/>
            <person name="Peng Y."/>
            <person name="Qiu H."/>
            <person name="Shu S."/>
            <person name="Singer J.T."/>
            <person name="Smith A.G."/>
            <person name="Sprecher B.N."/>
            <person name="Wagner V."/>
            <person name="Wang W."/>
            <person name="Wang Z.-Y."/>
            <person name="Yan J."/>
            <person name="Yarish C."/>
            <person name="Zoeuner-Riek S."/>
            <person name="Zhuang Y."/>
            <person name="Zou Y."/>
            <person name="Lindquist E.A."/>
            <person name="Grimwood J."/>
            <person name="Barry K."/>
            <person name="Rokhsar D.S."/>
            <person name="Schmutz J."/>
            <person name="Stiller J.W."/>
            <person name="Grossman A.R."/>
            <person name="Prochnik S.E."/>
        </authorList>
    </citation>
    <scope>NUCLEOTIDE SEQUENCE [LARGE SCALE GENOMIC DNA]</scope>
    <source>
        <strain evidence="2">4086291</strain>
    </source>
</reference>
<feature type="compositionally biased region" description="Low complexity" evidence="1">
    <location>
        <begin position="208"/>
        <end position="222"/>
    </location>
</feature>
<gene>
    <name evidence="2" type="ORF">BU14_0608s0014</name>
</gene>
<accession>A0A1X6NR26</accession>
<dbReference type="GO" id="GO:0000076">
    <property type="term" value="P:DNA replication checkpoint signaling"/>
    <property type="evidence" value="ECO:0007669"/>
    <property type="project" value="TreeGrafter"/>
</dbReference>
<dbReference type="OrthoDB" id="60092at2759"/>
<dbReference type="EMBL" id="KV919174">
    <property type="protein sequence ID" value="OSX71069.1"/>
    <property type="molecule type" value="Genomic_DNA"/>
</dbReference>
<dbReference type="GO" id="GO:0031573">
    <property type="term" value="P:mitotic intra-S DNA damage checkpoint signaling"/>
    <property type="evidence" value="ECO:0007669"/>
    <property type="project" value="TreeGrafter"/>
</dbReference>
<dbReference type="InterPro" id="IPR007268">
    <property type="entry name" value="Rad9/Ddc1"/>
</dbReference>
<evidence type="ECO:0000313" key="3">
    <source>
        <dbReference type="Proteomes" id="UP000218209"/>
    </source>
</evidence>
<evidence type="ECO:0000256" key="1">
    <source>
        <dbReference type="SAM" id="MobiDB-lite"/>
    </source>
</evidence>
<dbReference type="InterPro" id="IPR046938">
    <property type="entry name" value="DNA_clamp_sf"/>
</dbReference>
<dbReference type="SUPFAM" id="SSF55979">
    <property type="entry name" value="DNA clamp"/>
    <property type="match status" value="1"/>
</dbReference>
<dbReference type="PANTHER" id="PTHR15237:SF0">
    <property type="entry name" value="CELL CYCLE CHECKPOINT CONTROL PROTEIN"/>
    <property type="match status" value="1"/>
</dbReference>
<keyword evidence="3" id="KW-1185">Reference proteome</keyword>
<name>A0A1X6NR26_PORUM</name>
<dbReference type="GO" id="GO:0006281">
    <property type="term" value="P:DNA repair"/>
    <property type="evidence" value="ECO:0007669"/>
    <property type="project" value="TreeGrafter"/>
</dbReference>
<protein>
    <recommendedName>
        <fullName evidence="4">Checkpoint protein</fullName>
    </recommendedName>
</protein>
<evidence type="ECO:0008006" key="4">
    <source>
        <dbReference type="Google" id="ProtNLM"/>
    </source>
</evidence>
<proteinExistence type="predicted"/>